<dbReference type="GO" id="GO:0032259">
    <property type="term" value="P:methylation"/>
    <property type="evidence" value="ECO:0007669"/>
    <property type="project" value="UniProtKB-KW"/>
</dbReference>
<dbReference type="Gene3D" id="3.40.50.150">
    <property type="entry name" value="Vaccinia Virus protein VP39"/>
    <property type="match status" value="1"/>
</dbReference>
<dbReference type="OrthoDB" id="5679686at2"/>
<feature type="domain" description="Methyltransferase FkbM" evidence="1">
    <location>
        <begin position="42"/>
        <end position="170"/>
    </location>
</feature>
<dbReference type="Pfam" id="PF05050">
    <property type="entry name" value="Methyltransf_21"/>
    <property type="match status" value="1"/>
</dbReference>
<dbReference type="InterPro" id="IPR052514">
    <property type="entry name" value="SAM-dependent_MTase"/>
</dbReference>
<keyword evidence="3" id="KW-1185">Reference proteome</keyword>
<dbReference type="GO" id="GO:0008168">
    <property type="term" value="F:methyltransferase activity"/>
    <property type="evidence" value="ECO:0007669"/>
    <property type="project" value="UniProtKB-KW"/>
</dbReference>
<dbReference type="PANTHER" id="PTHR34203">
    <property type="entry name" value="METHYLTRANSFERASE, FKBM FAMILY PROTEIN"/>
    <property type="match status" value="1"/>
</dbReference>
<dbReference type="NCBIfam" id="TIGR01444">
    <property type="entry name" value="fkbM_fam"/>
    <property type="match status" value="1"/>
</dbReference>
<reference evidence="2 3" key="1">
    <citation type="submission" date="2018-09" db="EMBL/GenBank/DDBJ databases">
        <authorList>
            <person name="Zhu H."/>
        </authorList>
    </citation>
    <scope>NUCLEOTIDE SEQUENCE [LARGE SCALE GENOMIC DNA]</scope>
    <source>
        <strain evidence="2 3">K1W22B-8</strain>
    </source>
</reference>
<proteinExistence type="predicted"/>
<comment type="caution">
    <text evidence="2">The sequence shown here is derived from an EMBL/GenBank/DDBJ whole genome shotgun (WGS) entry which is preliminary data.</text>
</comment>
<dbReference type="SUPFAM" id="SSF53335">
    <property type="entry name" value="S-adenosyl-L-methionine-dependent methyltransferases"/>
    <property type="match status" value="1"/>
</dbReference>
<evidence type="ECO:0000259" key="1">
    <source>
        <dbReference type="Pfam" id="PF05050"/>
    </source>
</evidence>
<organism evidence="2 3">
    <name type="scientific">Oleomonas cavernae</name>
    <dbReference type="NCBI Taxonomy" id="2320859"/>
    <lineage>
        <taxon>Bacteria</taxon>
        <taxon>Pseudomonadati</taxon>
        <taxon>Pseudomonadota</taxon>
        <taxon>Alphaproteobacteria</taxon>
        <taxon>Acetobacterales</taxon>
        <taxon>Acetobacteraceae</taxon>
        <taxon>Oleomonas</taxon>
    </lineage>
</organism>
<gene>
    <name evidence="2" type="ORF">D3874_11690</name>
</gene>
<sequence>MDSAQALGLARSLAIYYGRPWRQRALGRFYRGLLAPGDLAFDIGAHVGNRSRALLAAGARVVALEPNPLLFRFLKRSLRGNGVTLLQSAVGAAMGSLELAVSSRHPTVSSLAPGWIAAVGSSDGFRHVRWDRRIMVEVTTLDRLVATYGRPQFVKIDVEGMEAAILAGLSQPLPLIAFEYLVPAIDLAIACIARLEGLGSYRFNHVDGEGQQFARGDWVDGRAMRLALRSLPASARHGDLYARLEAS</sequence>
<dbReference type="InterPro" id="IPR029063">
    <property type="entry name" value="SAM-dependent_MTases_sf"/>
</dbReference>
<evidence type="ECO:0000313" key="3">
    <source>
        <dbReference type="Proteomes" id="UP000284605"/>
    </source>
</evidence>
<dbReference type="AlphaFoldDB" id="A0A418WC38"/>
<dbReference type="PANTHER" id="PTHR34203:SF15">
    <property type="entry name" value="SLL1173 PROTEIN"/>
    <property type="match status" value="1"/>
</dbReference>
<dbReference type="InterPro" id="IPR006342">
    <property type="entry name" value="FkbM_mtfrase"/>
</dbReference>
<dbReference type="Proteomes" id="UP000284605">
    <property type="component" value="Unassembled WGS sequence"/>
</dbReference>
<evidence type="ECO:0000313" key="2">
    <source>
        <dbReference type="EMBL" id="RJF87603.1"/>
    </source>
</evidence>
<dbReference type="RefSeq" id="WP_119778242.1">
    <property type="nucleotide sequence ID" value="NZ_QYUK01000011.1"/>
</dbReference>
<dbReference type="EMBL" id="QYUK01000011">
    <property type="protein sequence ID" value="RJF87603.1"/>
    <property type="molecule type" value="Genomic_DNA"/>
</dbReference>
<keyword evidence="2" id="KW-0489">Methyltransferase</keyword>
<accession>A0A418WC38</accession>
<keyword evidence="2" id="KW-0808">Transferase</keyword>
<name>A0A418WC38_9PROT</name>
<protein>
    <submittedName>
        <fullName evidence="2">FkbM family methyltransferase</fullName>
    </submittedName>
</protein>